<dbReference type="EMBL" id="LN731665">
    <property type="protein sequence ID" value="CEP14704.1"/>
    <property type="molecule type" value="Genomic_DNA"/>
</dbReference>
<keyword evidence="2" id="KW-0677">Repeat</keyword>
<evidence type="ECO:0000313" key="6">
    <source>
        <dbReference type="Proteomes" id="UP000054107"/>
    </source>
</evidence>
<evidence type="ECO:0000313" key="5">
    <source>
        <dbReference type="EMBL" id="CEP14704.1"/>
    </source>
</evidence>
<evidence type="ECO:0000256" key="3">
    <source>
        <dbReference type="SAM" id="MobiDB-lite"/>
    </source>
</evidence>
<evidence type="ECO:0008006" key="7">
    <source>
        <dbReference type="Google" id="ProtNLM"/>
    </source>
</evidence>
<dbReference type="STRING" id="35722.A0A0B7NGN0"/>
<protein>
    <recommendedName>
        <fullName evidence="7">Kelch repeat protein</fullName>
    </recommendedName>
</protein>
<evidence type="ECO:0000256" key="1">
    <source>
        <dbReference type="ARBA" id="ARBA00022441"/>
    </source>
</evidence>
<dbReference type="Gene3D" id="2.120.10.80">
    <property type="entry name" value="Kelch-type beta propeller"/>
    <property type="match status" value="2"/>
</dbReference>
<reference evidence="5 6" key="1">
    <citation type="submission" date="2014-09" db="EMBL/GenBank/DDBJ databases">
        <authorList>
            <person name="Ellenberger Sabrina"/>
        </authorList>
    </citation>
    <scope>NUCLEOTIDE SEQUENCE [LARGE SCALE GENOMIC DNA]</scope>
    <source>
        <strain evidence="5 6">CBS 412.66</strain>
    </source>
</reference>
<accession>A0A0B7NGN0</accession>
<feature type="region of interest" description="Disordered" evidence="3">
    <location>
        <begin position="451"/>
        <end position="475"/>
    </location>
</feature>
<organism evidence="5 6">
    <name type="scientific">Parasitella parasitica</name>
    <dbReference type="NCBI Taxonomy" id="35722"/>
    <lineage>
        <taxon>Eukaryota</taxon>
        <taxon>Fungi</taxon>
        <taxon>Fungi incertae sedis</taxon>
        <taxon>Mucoromycota</taxon>
        <taxon>Mucoromycotina</taxon>
        <taxon>Mucoromycetes</taxon>
        <taxon>Mucorales</taxon>
        <taxon>Mucorineae</taxon>
        <taxon>Mucoraceae</taxon>
        <taxon>Parasitella</taxon>
    </lineage>
</organism>
<keyword evidence="4" id="KW-1133">Transmembrane helix</keyword>
<dbReference type="PANTHER" id="PTHR46093:SF18">
    <property type="entry name" value="FIBRONECTIN TYPE-III DOMAIN-CONTAINING PROTEIN"/>
    <property type="match status" value="1"/>
</dbReference>
<feature type="transmembrane region" description="Helical" evidence="4">
    <location>
        <begin position="340"/>
        <end position="361"/>
    </location>
</feature>
<dbReference type="InterPro" id="IPR015915">
    <property type="entry name" value="Kelch-typ_b-propeller"/>
</dbReference>
<name>A0A0B7NGN0_9FUNG</name>
<keyword evidence="4" id="KW-0812">Transmembrane</keyword>
<dbReference type="OrthoDB" id="2275515at2759"/>
<evidence type="ECO:0000256" key="4">
    <source>
        <dbReference type="SAM" id="Phobius"/>
    </source>
</evidence>
<dbReference type="Proteomes" id="UP000054107">
    <property type="component" value="Unassembled WGS sequence"/>
</dbReference>
<proteinExistence type="predicted"/>
<gene>
    <name evidence="5" type="primary">PARPA_08888.1 scaffold 35132</name>
</gene>
<keyword evidence="1" id="KW-0880">Kelch repeat</keyword>
<keyword evidence="4" id="KW-0472">Membrane</keyword>
<dbReference type="PANTHER" id="PTHR46093">
    <property type="entry name" value="ACYL-COA-BINDING DOMAIN-CONTAINING PROTEIN 5"/>
    <property type="match status" value="1"/>
</dbReference>
<dbReference type="AlphaFoldDB" id="A0A0B7NGN0"/>
<keyword evidence="6" id="KW-1185">Reference proteome</keyword>
<evidence type="ECO:0000256" key="2">
    <source>
        <dbReference type="ARBA" id="ARBA00022737"/>
    </source>
</evidence>
<dbReference type="SUPFAM" id="SSF117281">
    <property type="entry name" value="Kelch motif"/>
    <property type="match status" value="1"/>
</dbReference>
<sequence length="475" mass="53470">MSGKLYCYGGSSFTSPTESQVDTTMLRLDISQKNGIHVNDLQNMWENVEYNANGVRLTPRTYPQCLVVTEQNRMIINGGYDTAVGQRLQNINIIYDAAQNKWIPSKDYFEIYWGYRQIYHGSASYVPGINALFTLQDAWKKPTTLTNAYDQFSAKHQSVFDPFSNMLLFMGGEYRVNGYEASPDPLLRPYDRIKAFNTETNVWSYINLTGDVPAPGRLHSTLTLLPSTNQHAMLFGGELNDKVESNYCFILNLYNKTWTKQTISAPNGTILARSRHSAVSIDKNTVLIMWGIDSSNAGTRSMLILDTTDPYSIKLLSTYDSSKEMLQPFVVQGISDGVKAGIAVAGAAVLVSVALFIWLYVRRKKRDRKMREQEREIAKQEHETEYFNRGDVEPMEVDWDEIDNKCTEMPTRNATYPEDDADHVVGSETSTTLVSRIETPSAPTEVILPDGIEIHQPNALDSPRQPAVLKPDGGH</sequence>